<gene>
    <name evidence="2" type="ORF">PMAYCL1PPCAC_31523</name>
</gene>
<evidence type="ECO:0000256" key="1">
    <source>
        <dbReference type="SAM" id="Phobius"/>
    </source>
</evidence>
<sequence length="97" mass="11230">QSWFVFFLELLYVCIPLLALYSASSLPHRLNRLRHYFNPIDNPIEAVPPTEPVQAPKRVRTPVEEPQLVSEVKVSLQSLDIMDELHSEREMGMVQDN</sequence>
<evidence type="ECO:0000313" key="3">
    <source>
        <dbReference type="Proteomes" id="UP001328107"/>
    </source>
</evidence>
<keyword evidence="1" id="KW-0472">Membrane</keyword>
<dbReference type="AlphaFoldDB" id="A0AAN5DDT9"/>
<feature type="transmembrane region" description="Helical" evidence="1">
    <location>
        <begin position="6"/>
        <end position="24"/>
    </location>
</feature>
<proteinExistence type="predicted"/>
<dbReference type="EMBL" id="BTRK01000006">
    <property type="protein sequence ID" value="GMR61328.1"/>
    <property type="molecule type" value="Genomic_DNA"/>
</dbReference>
<evidence type="ECO:0000313" key="2">
    <source>
        <dbReference type="EMBL" id="GMR61328.1"/>
    </source>
</evidence>
<name>A0AAN5DDT9_9BILA</name>
<reference evidence="3" key="1">
    <citation type="submission" date="2022-10" db="EMBL/GenBank/DDBJ databases">
        <title>Genome assembly of Pristionchus species.</title>
        <authorList>
            <person name="Yoshida K."/>
            <person name="Sommer R.J."/>
        </authorList>
    </citation>
    <scope>NUCLEOTIDE SEQUENCE [LARGE SCALE GENOMIC DNA]</scope>
    <source>
        <strain evidence="3">RS5460</strain>
    </source>
</reference>
<dbReference type="Proteomes" id="UP001328107">
    <property type="component" value="Unassembled WGS sequence"/>
</dbReference>
<feature type="non-terminal residue" evidence="2">
    <location>
        <position position="1"/>
    </location>
</feature>
<keyword evidence="3" id="KW-1185">Reference proteome</keyword>
<protein>
    <submittedName>
        <fullName evidence="2">Uncharacterized protein</fullName>
    </submittedName>
</protein>
<comment type="caution">
    <text evidence="2">The sequence shown here is derived from an EMBL/GenBank/DDBJ whole genome shotgun (WGS) entry which is preliminary data.</text>
</comment>
<organism evidence="2 3">
    <name type="scientific">Pristionchus mayeri</name>
    <dbReference type="NCBI Taxonomy" id="1317129"/>
    <lineage>
        <taxon>Eukaryota</taxon>
        <taxon>Metazoa</taxon>
        <taxon>Ecdysozoa</taxon>
        <taxon>Nematoda</taxon>
        <taxon>Chromadorea</taxon>
        <taxon>Rhabditida</taxon>
        <taxon>Rhabditina</taxon>
        <taxon>Diplogasteromorpha</taxon>
        <taxon>Diplogasteroidea</taxon>
        <taxon>Neodiplogasteridae</taxon>
        <taxon>Pristionchus</taxon>
    </lineage>
</organism>
<accession>A0AAN5DDT9</accession>
<keyword evidence="1" id="KW-0812">Transmembrane</keyword>
<keyword evidence="1" id="KW-1133">Transmembrane helix</keyword>